<dbReference type="GeneID" id="81401726"/>
<dbReference type="OrthoDB" id="5400577at2759"/>
<gene>
    <name evidence="3" type="ORF">N7515_001812</name>
</gene>
<dbReference type="InterPro" id="IPR011010">
    <property type="entry name" value="DNA_brk_join_enz"/>
</dbReference>
<comment type="caution">
    <text evidence="3">The sequence shown here is derived from an EMBL/GenBank/DDBJ whole genome shotgun (WGS) entry which is preliminary data.</text>
</comment>
<reference evidence="3" key="2">
    <citation type="journal article" date="2023" name="IMA Fungus">
        <title>Comparative genomic study of the Penicillium genus elucidates a diverse pangenome and 15 lateral gene transfer events.</title>
        <authorList>
            <person name="Petersen C."/>
            <person name="Sorensen T."/>
            <person name="Nielsen M.R."/>
            <person name="Sondergaard T.E."/>
            <person name="Sorensen J.L."/>
            <person name="Fitzpatrick D.A."/>
            <person name="Frisvad J.C."/>
            <person name="Nielsen K.L."/>
        </authorList>
    </citation>
    <scope>NUCLEOTIDE SEQUENCE</scope>
    <source>
        <strain evidence="3">IBT 22155</strain>
    </source>
</reference>
<name>A0A9W9L7G8_9EURO</name>
<dbReference type="InterPro" id="IPR021842">
    <property type="entry name" value="DUF3435"/>
</dbReference>
<dbReference type="GO" id="GO:0006310">
    <property type="term" value="P:DNA recombination"/>
    <property type="evidence" value="ECO:0007669"/>
    <property type="project" value="UniProtKB-KW"/>
</dbReference>
<feature type="compositionally biased region" description="Basic and acidic residues" evidence="2">
    <location>
        <begin position="897"/>
        <end position="915"/>
    </location>
</feature>
<organism evidence="3 4">
    <name type="scientific">Penicillium bovifimosum</name>
    <dbReference type="NCBI Taxonomy" id="126998"/>
    <lineage>
        <taxon>Eukaryota</taxon>
        <taxon>Fungi</taxon>
        <taxon>Dikarya</taxon>
        <taxon>Ascomycota</taxon>
        <taxon>Pezizomycotina</taxon>
        <taxon>Eurotiomycetes</taxon>
        <taxon>Eurotiomycetidae</taxon>
        <taxon>Eurotiales</taxon>
        <taxon>Aspergillaceae</taxon>
        <taxon>Penicillium</taxon>
    </lineage>
</organism>
<evidence type="ECO:0000256" key="1">
    <source>
        <dbReference type="ARBA" id="ARBA00023172"/>
    </source>
</evidence>
<dbReference type="Gene3D" id="1.10.443.10">
    <property type="entry name" value="Intergrase catalytic core"/>
    <property type="match status" value="1"/>
</dbReference>
<evidence type="ECO:0000313" key="4">
    <source>
        <dbReference type="Proteomes" id="UP001149079"/>
    </source>
</evidence>
<dbReference type="EMBL" id="JAPQKL010000002">
    <property type="protein sequence ID" value="KAJ5143025.1"/>
    <property type="molecule type" value="Genomic_DNA"/>
</dbReference>
<sequence length="1042" mass="120373">MERMDFFARRDEITKERRRLLRGKNGYVPGAHREEDSIRNKDKKLDKTKKIHQEKLDLWLDNKFKHYKTVPGCSPPSHDVVKEFIRWCVSSATGRLSEGKQPTVRTVKAWAERFFGGFKESTKTEVPQKDRKEVYDWIKNTLTAEGIVVDQKKQKYNFKRDDFLKVVASIWQADHQKFIPGLTKVLILFALQLYLFTGARVGTFMPSDEDKHYKGLRYELFHFVLIFEPGHQVGSISFIHRSMGGWMESQPEMAQESSFGIGIRDSNKPQFASGQLLLALALAHGALFGIETVSDLEEFDLSNGEIPLEWKESFKTKPIFRNVTADGPQEIPLTNKEFSSYLHQIFDAAGYSEHPTIHCLRRNLAKEVESRYGSAPVSQILAHRDPKTFPDHYQAHCSSIDTVSAVLDEKGETKHIEYFQGYTQFCVPGLPVNLPAHIEESILMLPEMVELRSRIGDLRKCNNQTNLRDAKLRYRNALVRQRRFELKRYQTSWVQARRDQKILNRGKEQPVSVTNDVCIRAQSLIMPEIARIATAMSRTTELSFEEKIMFVKDLQTQCSRDFDVVYLPNESPIHSACPAKACQVIITSLKKSERSTHIHACVRSEKAAGFQVSESQMRFCYECMEWCLLSEWRDHCNAHLQSWETQHCEVIIYRHTVIRPGYCPLCLWNAYLPAEERLDYWLKSGNLRQHIEEQHMCRLQWPTTKPVCGCAQEFDNERDLRHHLHDIHGLNKAIWSSPKLPRKRKRAFKTELEAQRSSTELEEERPKRLRFYPHPPPRHEQQPDQIFVPISASLSYVEEHPERYYCSELSDTPSESSRSSAAASYFPAADSSLSSPPTTPGLEVIDPRILKPIELRMGDDCEPYNQATVQLDPPDLSMDELAAKNEPYTCQKLSKRSSKDFAGKKANERPGKALRPDSLISPSNQRPKLRREEYHHMQTESDDKTLSGNQACVSLTRAKPRSQSPLNNLGDLSTRKLRQKLNTREKGKLLELKAKNLTLRQIGLHFVDVDTAFLRQAWKDLELPQRCTRSGSNRMVRRRYAR</sequence>
<dbReference type="RefSeq" id="XP_056524669.1">
    <property type="nucleotide sequence ID" value="XM_056662556.1"/>
</dbReference>
<evidence type="ECO:0000313" key="3">
    <source>
        <dbReference type="EMBL" id="KAJ5143025.1"/>
    </source>
</evidence>
<dbReference type="SUPFAM" id="SSF56349">
    <property type="entry name" value="DNA breaking-rejoining enzymes"/>
    <property type="match status" value="1"/>
</dbReference>
<feature type="region of interest" description="Disordered" evidence="2">
    <location>
        <begin position="887"/>
        <end position="930"/>
    </location>
</feature>
<dbReference type="Pfam" id="PF11917">
    <property type="entry name" value="DUF3435"/>
    <property type="match status" value="1"/>
</dbReference>
<keyword evidence="4" id="KW-1185">Reference proteome</keyword>
<dbReference type="AlphaFoldDB" id="A0A9W9L7G8"/>
<dbReference type="GO" id="GO:0003677">
    <property type="term" value="F:DNA binding"/>
    <property type="evidence" value="ECO:0007669"/>
    <property type="project" value="InterPro"/>
</dbReference>
<feature type="region of interest" description="Disordered" evidence="2">
    <location>
        <begin position="746"/>
        <end position="782"/>
    </location>
</feature>
<evidence type="ECO:0000256" key="2">
    <source>
        <dbReference type="SAM" id="MobiDB-lite"/>
    </source>
</evidence>
<accession>A0A9W9L7G8</accession>
<dbReference type="PANTHER" id="PTHR37535:SF3">
    <property type="entry name" value="FLUG DOMAIN-CONTAINING PROTEIN"/>
    <property type="match status" value="1"/>
</dbReference>
<reference evidence="3" key="1">
    <citation type="submission" date="2022-11" db="EMBL/GenBank/DDBJ databases">
        <authorList>
            <person name="Petersen C."/>
        </authorList>
    </citation>
    <scope>NUCLEOTIDE SEQUENCE</scope>
    <source>
        <strain evidence="3">IBT 22155</strain>
    </source>
</reference>
<protein>
    <submittedName>
        <fullName evidence="3">Uncharacterized protein</fullName>
    </submittedName>
</protein>
<proteinExistence type="predicted"/>
<dbReference type="PANTHER" id="PTHR37535">
    <property type="entry name" value="FLUG DOMAIN PROTEIN"/>
    <property type="match status" value="1"/>
</dbReference>
<dbReference type="Proteomes" id="UP001149079">
    <property type="component" value="Unassembled WGS sequence"/>
</dbReference>
<dbReference type="GO" id="GO:0015074">
    <property type="term" value="P:DNA integration"/>
    <property type="evidence" value="ECO:0007669"/>
    <property type="project" value="InterPro"/>
</dbReference>
<keyword evidence="1" id="KW-0233">DNA recombination</keyword>
<dbReference type="InterPro" id="IPR013762">
    <property type="entry name" value="Integrase-like_cat_sf"/>
</dbReference>